<evidence type="ECO:0000256" key="1">
    <source>
        <dbReference type="SAM" id="Phobius"/>
    </source>
</evidence>
<accession>A0AAI9KVC0</accession>
<dbReference type="AlphaFoldDB" id="A0AAI9KVC0"/>
<dbReference type="RefSeq" id="WP_223920306.1">
    <property type="nucleotide sequence ID" value="NZ_AP024940.1"/>
</dbReference>
<evidence type="ECO:0000313" key="3">
    <source>
        <dbReference type="Proteomes" id="UP000887009"/>
    </source>
</evidence>
<proteinExistence type="predicted"/>
<organism evidence="2 3">
    <name type="scientific">Aeromonas caviae</name>
    <name type="common">Aeromonas punctata</name>
    <dbReference type="NCBI Taxonomy" id="648"/>
    <lineage>
        <taxon>Bacteria</taxon>
        <taxon>Pseudomonadati</taxon>
        <taxon>Pseudomonadota</taxon>
        <taxon>Gammaproteobacteria</taxon>
        <taxon>Aeromonadales</taxon>
        <taxon>Aeromonadaceae</taxon>
        <taxon>Aeromonas</taxon>
    </lineage>
</organism>
<dbReference type="Pfam" id="PF14897">
    <property type="entry name" value="EpsG"/>
    <property type="match status" value="1"/>
</dbReference>
<evidence type="ECO:0000313" key="2">
    <source>
        <dbReference type="EMBL" id="GJA56081.1"/>
    </source>
</evidence>
<feature type="transmembrane region" description="Helical" evidence="1">
    <location>
        <begin position="9"/>
        <end position="27"/>
    </location>
</feature>
<keyword evidence="1" id="KW-0472">Membrane</keyword>
<dbReference type="EMBL" id="BPNL01000051">
    <property type="protein sequence ID" value="GJA56081.1"/>
    <property type="molecule type" value="Genomic_DNA"/>
</dbReference>
<feature type="transmembrane region" description="Helical" evidence="1">
    <location>
        <begin position="93"/>
        <end position="115"/>
    </location>
</feature>
<dbReference type="InterPro" id="IPR049458">
    <property type="entry name" value="EpsG-like"/>
</dbReference>
<sequence length="332" mass="38453">MAKLAHNNIYFFLIVIIYSIFIFSYDFTQSRDFDNYTDWYYFTVENDIGSYLAIKDPMFFILSKISHFFSVGVIGVVVFYILVSLWAKLKILSVLNVSASVFILFFVFYFCRFFILLEGTQFRAAVAVPLATLGVIYYLHGCKRSALFLFSVSVFFHLSALVIFLFLILSHIISKSKKSIAMIIYLSMLFFAIFFKFDMSILLSFPFLGDRIADYINGDYEVTALSLFNTYLFFKVILFTIIFSSCSLIYDEKMFVFASMSFFGMLLFVFFREIDSFALRLHELFALFDALLFAYATRAFNQKSRFLYVAVSLPLLAIFLNSSLSVLNINAN</sequence>
<reference evidence="2" key="1">
    <citation type="submission" date="2021-07" db="EMBL/GenBank/DDBJ databases">
        <title>Draft genome sequence of carbapenem-resistant Aeromonas spp. in Japan.</title>
        <authorList>
            <person name="Maehana S."/>
            <person name="Suzuki M."/>
            <person name="Kitasato H."/>
        </authorList>
    </citation>
    <scope>NUCLEOTIDE SEQUENCE</scope>
    <source>
        <strain evidence="2">KAM348</strain>
    </source>
</reference>
<feature type="transmembrane region" description="Helical" evidence="1">
    <location>
        <begin position="66"/>
        <end position="87"/>
    </location>
</feature>
<feature type="transmembrane region" description="Helical" evidence="1">
    <location>
        <begin position="277"/>
        <end position="295"/>
    </location>
</feature>
<feature type="transmembrane region" description="Helical" evidence="1">
    <location>
        <begin position="182"/>
        <end position="208"/>
    </location>
</feature>
<comment type="caution">
    <text evidence="2">The sequence shown here is derived from an EMBL/GenBank/DDBJ whole genome shotgun (WGS) entry which is preliminary data.</text>
</comment>
<feature type="transmembrane region" description="Helical" evidence="1">
    <location>
        <begin position="307"/>
        <end position="329"/>
    </location>
</feature>
<name>A0AAI9KVC0_AERCA</name>
<feature type="transmembrane region" description="Helical" evidence="1">
    <location>
        <begin position="255"/>
        <end position="271"/>
    </location>
</feature>
<feature type="transmembrane region" description="Helical" evidence="1">
    <location>
        <begin position="122"/>
        <end position="140"/>
    </location>
</feature>
<feature type="transmembrane region" description="Helical" evidence="1">
    <location>
        <begin position="146"/>
        <end position="170"/>
    </location>
</feature>
<feature type="transmembrane region" description="Helical" evidence="1">
    <location>
        <begin position="228"/>
        <end position="250"/>
    </location>
</feature>
<keyword evidence="1" id="KW-0812">Transmembrane</keyword>
<protein>
    <recommendedName>
        <fullName evidence="4">EpsG family protein</fullName>
    </recommendedName>
</protein>
<dbReference type="Proteomes" id="UP000887009">
    <property type="component" value="Unassembled WGS sequence"/>
</dbReference>
<evidence type="ECO:0008006" key="4">
    <source>
        <dbReference type="Google" id="ProtNLM"/>
    </source>
</evidence>
<keyword evidence="1" id="KW-1133">Transmembrane helix</keyword>
<gene>
    <name evidence="2" type="ORF">KAM348_35040</name>
</gene>